<organism evidence="1 2">
    <name type="scientific">Ambispora leptoticha</name>
    <dbReference type="NCBI Taxonomy" id="144679"/>
    <lineage>
        <taxon>Eukaryota</taxon>
        <taxon>Fungi</taxon>
        <taxon>Fungi incertae sedis</taxon>
        <taxon>Mucoromycota</taxon>
        <taxon>Glomeromycotina</taxon>
        <taxon>Glomeromycetes</taxon>
        <taxon>Archaeosporales</taxon>
        <taxon>Ambisporaceae</taxon>
        <taxon>Ambispora</taxon>
    </lineage>
</organism>
<accession>A0A9N9DMC7</accession>
<evidence type="ECO:0000313" key="2">
    <source>
        <dbReference type="Proteomes" id="UP000789508"/>
    </source>
</evidence>
<proteinExistence type="predicted"/>
<name>A0A9N9DMC7_9GLOM</name>
<dbReference type="EMBL" id="CAJVPS010008539">
    <property type="protein sequence ID" value="CAG8643666.1"/>
    <property type="molecule type" value="Genomic_DNA"/>
</dbReference>
<dbReference type="AlphaFoldDB" id="A0A9N9DMC7"/>
<dbReference type="Proteomes" id="UP000789508">
    <property type="component" value="Unassembled WGS sequence"/>
</dbReference>
<gene>
    <name evidence="1" type="ORF">ALEPTO_LOCUS9795</name>
</gene>
<sequence>NNTTNIFNEEEELEISNILNLDESIFIADLGEIINDTIEKDNIKIKELIVFEYSIEEKLVEDASDII</sequence>
<keyword evidence="2" id="KW-1185">Reference proteome</keyword>
<evidence type="ECO:0000313" key="1">
    <source>
        <dbReference type="EMBL" id="CAG8643666.1"/>
    </source>
</evidence>
<protein>
    <submittedName>
        <fullName evidence="1">5601_t:CDS:1</fullName>
    </submittedName>
</protein>
<feature type="non-terminal residue" evidence="1">
    <location>
        <position position="1"/>
    </location>
</feature>
<reference evidence="1" key="1">
    <citation type="submission" date="2021-06" db="EMBL/GenBank/DDBJ databases">
        <authorList>
            <person name="Kallberg Y."/>
            <person name="Tangrot J."/>
            <person name="Rosling A."/>
        </authorList>
    </citation>
    <scope>NUCLEOTIDE SEQUENCE</scope>
    <source>
        <strain evidence="1">FL130A</strain>
    </source>
</reference>
<comment type="caution">
    <text evidence="1">The sequence shown here is derived from an EMBL/GenBank/DDBJ whole genome shotgun (WGS) entry which is preliminary data.</text>
</comment>